<comment type="caution">
    <text evidence="1">The sequence shown here is derived from an EMBL/GenBank/DDBJ whole genome shotgun (WGS) entry which is preliminary data.</text>
</comment>
<proteinExistence type="predicted"/>
<gene>
    <name evidence="1" type="ORF">AWC02_00870</name>
</gene>
<keyword evidence="2" id="KW-1185">Reference proteome</keyword>
<accession>A0A1X1T3Y7</accession>
<organism evidence="1 2">
    <name type="scientific">Mycolicibacter engbaekii</name>
    <dbReference type="NCBI Taxonomy" id="188915"/>
    <lineage>
        <taxon>Bacteria</taxon>
        <taxon>Bacillati</taxon>
        <taxon>Actinomycetota</taxon>
        <taxon>Actinomycetes</taxon>
        <taxon>Mycobacteriales</taxon>
        <taxon>Mycobacteriaceae</taxon>
        <taxon>Mycolicibacter</taxon>
    </lineage>
</organism>
<name>A0A1X1T3Y7_9MYCO</name>
<reference evidence="1 2" key="1">
    <citation type="submission" date="2016-01" db="EMBL/GenBank/DDBJ databases">
        <title>The new phylogeny of the genus Mycobacterium.</title>
        <authorList>
            <person name="Tarcisio F."/>
            <person name="Conor M."/>
            <person name="Antonella G."/>
            <person name="Elisabetta G."/>
            <person name="Giulia F.S."/>
            <person name="Sara T."/>
            <person name="Anna F."/>
            <person name="Clotilde B."/>
            <person name="Roberto B."/>
            <person name="Veronica D.S."/>
            <person name="Fabio R."/>
            <person name="Monica P."/>
            <person name="Olivier J."/>
            <person name="Enrico T."/>
            <person name="Nicola S."/>
        </authorList>
    </citation>
    <scope>NUCLEOTIDE SEQUENCE [LARGE SCALE GENOMIC DNA]</scope>
    <source>
        <strain evidence="1 2">ATCC 27353</strain>
    </source>
</reference>
<sequence>MEPLSSDATHEVAFFKRYRDDDAAQTSPGLNALLGFPMNVRARLLATLAAVAKAPPKRFAGGGQWEAMHGDMTGYFEARVTSKTANGKWHFRLFCLLDYDETGKTSPLLTVIDGAAKPYQTTLPDSRYAEVRELGNEYLARNPRSLATEEDVRSAM</sequence>
<evidence type="ECO:0000313" key="1">
    <source>
        <dbReference type="EMBL" id="ORV39306.1"/>
    </source>
</evidence>
<dbReference type="Proteomes" id="UP000193465">
    <property type="component" value="Unassembled WGS sequence"/>
</dbReference>
<evidence type="ECO:0000313" key="2">
    <source>
        <dbReference type="Proteomes" id="UP000193465"/>
    </source>
</evidence>
<dbReference type="EMBL" id="LQOT01000079">
    <property type="protein sequence ID" value="ORV39306.1"/>
    <property type="molecule type" value="Genomic_DNA"/>
</dbReference>
<dbReference type="AlphaFoldDB" id="A0A1X1T3Y7"/>
<protein>
    <submittedName>
        <fullName evidence="1">Uncharacterized protein</fullName>
    </submittedName>
</protein>